<dbReference type="EMBL" id="JAHVAH010000001">
    <property type="protein sequence ID" value="MBW0145771.1"/>
    <property type="molecule type" value="Genomic_DNA"/>
</dbReference>
<dbReference type="Proteomes" id="UP000698028">
    <property type="component" value="Unassembled WGS sequence"/>
</dbReference>
<organism evidence="1 2">
    <name type="scientific">Sphingomicrobium clamense</name>
    <dbReference type="NCBI Taxonomy" id="2851013"/>
    <lineage>
        <taxon>Bacteria</taxon>
        <taxon>Pseudomonadati</taxon>
        <taxon>Pseudomonadota</taxon>
        <taxon>Alphaproteobacteria</taxon>
        <taxon>Sphingomonadales</taxon>
        <taxon>Sphingomonadaceae</taxon>
        <taxon>Sphingomicrobium</taxon>
    </lineage>
</organism>
<gene>
    <name evidence="1" type="ORF">KTQ36_10765</name>
</gene>
<protein>
    <submittedName>
        <fullName evidence="1">DUF4411 family protein</fullName>
    </submittedName>
</protein>
<proteinExistence type="predicted"/>
<evidence type="ECO:0000313" key="2">
    <source>
        <dbReference type="Proteomes" id="UP000698028"/>
    </source>
</evidence>
<reference evidence="1 2" key="1">
    <citation type="submission" date="2021-07" db="EMBL/GenBank/DDBJ databases">
        <title>The draft genome sequence of Sphingomicrobium sp. B8.</title>
        <authorList>
            <person name="Mu L."/>
        </authorList>
    </citation>
    <scope>NUCLEOTIDE SEQUENCE [LARGE SCALE GENOMIC DNA]</scope>
    <source>
        <strain evidence="1 2">B8</strain>
    </source>
</reference>
<sequence>MIYLVDASALITAHNTYLAIPRVPEYWDWLIHHGQAGNIKIPKLIYKEVTDGHDDLADWMKEDATKAALQLKEEPDPAHVQAALACYGKGLSEADLVIIGKDPFLVAAAMSDPVGRCVVTSEVSKPTRTGARRHVPNVCSDCSIVCKTPIQLLNELNFSTKWDG</sequence>
<evidence type="ECO:0000313" key="1">
    <source>
        <dbReference type="EMBL" id="MBW0145771.1"/>
    </source>
</evidence>
<name>A0ABS6V887_9SPHN</name>
<comment type="caution">
    <text evidence="1">The sequence shown here is derived from an EMBL/GenBank/DDBJ whole genome shotgun (WGS) entry which is preliminary data.</text>
</comment>
<accession>A0ABS6V887</accession>
<dbReference type="InterPro" id="IPR016541">
    <property type="entry name" value="UCP008505"/>
</dbReference>
<dbReference type="RefSeq" id="WP_218633652.1">
    <property type="nucleotide sequence ID" value="NZ_JAHVAH010000001.1"/>
</dbReference>
<dbReference type="Pfam" id="PF14367">
    <property type="entry name" value="DUF4411"/>
    <property type="match status" value="1"/>
</dbReference>
<keyword evidence="2" id="KW-1185">Reference proteome</keyword>